<dbReference type="GO" id="GO:0003700">
    <property type="term" value="F:DNA-binding transcription factor activity"/>
    <property type="evidence" value="ECO:0007669"/>
    <property type="project" value="InterPro"/>
</dbReference>
<dbReference type="PROSITE" id="PS50931">
    <property type="entry name" value="HTH_LYSR"/>
    <property type="match status" value="1"/>
</dbReference>
<keyword evidence="3" id="KW-0238">DNA-binding</keyword>
<dbReference type="InterPro" id="IPR036390">
    <property type="entry name" value="WH_DNA-bd_sf"/>
</dbReference>
<dbReference type="InterPro" id="IPR005119">
    <property type="entry name" value="LysR_subst-bd"/>
</dbReference>
<accession>A0A378PJ91</accession>
<dbReference type="Gene3D" id="3.40.190.290">
    <property type="match status" value="1"/>
</dbReference>
<reference evidence="6 8" key="1">
    <citation type="submission" date="2015-04" db="EMBL/GenBank/DDBJ databases">
        <authorList>
            <person name="Calcutt M.J."/>
            <person name="Foecking M.F."/>
        </authorList>
    </citation>
    <scope>NUCLEOTIDE SEQUENCE [LARGE SCALE GENOMIC DNA]</scope>
    <source>
        <strain evidence="6 8">199/55</strain>
    </source>
</reference>
<dbReference type="SUPFAM" id="SSF53850">
    <property type="entry name" value="Periplasmic binding protein-like II"/>
    <property type="match status" value="1"/>
</dbReference>
<dbReference type="InterPro" id="IPR036388">
    <property type="entry name" value="WH-like_DNA-bd_sf"/>
</dbReference>
<dbReference type="SUPFAM" id="SSF46785">
    <property type="entry name" value="Winged helix' DNA-binding domain"/>
    <property type="match status" value="1"/>
</dbReference>
<dbReference type="FunFam" id="1.10.10.10:FF:000001">
    <property type="entry name" value="LysR family transcriptional regulator"/>
    <property type="match status" value="1"/>
</dbReference>
<dbReference type="EMBL" id="UGPW01000001">
    <property type="protein sequence ID" value="STY86835.1"/>
    <property type="molecule type" value="Genomic_DNA"/>
</dbReference>
<keyword evidence="8" id="KW-1185">Reference proteome</keyword>
<dbReference type="Gene3D" id="1.10.10.10">
    <property type="entry name" value="Winged helix-like DNA-binding domain superfamily/Winged helix DNA-binding domain"/>
    <property type="match status" value="1"/>
</dbReference>
<keyword evidence="2" id="KW-0805">Transcription regulation</keyword>
<keyword evidence="4" id="KW-0804">Transcription</keyword>
<dbReference type="InterPro" id="IPR000847">
    <property type="entry name" value="LysR_HTH_N"/>
</dbReference>
<reference evidence="7 9" key="2">
    <citation type="submission" date="2018-06" db="EMBL/GenBank/DDBJ databases">
        <authorList>
            <consortium name="Pathogen Informatics"/>
            <person name="Doyle S."/>
        </authorList>
    </citation>
    <scope>NUCLEOTIDE SEQUENCE [LARGE SCALE GENOMIC DNA]</scope>
    <source>
        <strain evidence="7 9">NCTC11227</strain>
    </source>
</reference>
<evidence type="ECO:0000313" key="7">
    <source>
        <dbReference type="EMBL" id="STY86835.1"/>
    </source>
</evidence>
<evidence type="ECO:0000259" key="5">
    <source>
        <dbReference type="PROSITE" id="PS50931"/>
    </source>
</evidence>
<dbReference type="EMBL" id="CP011158">
    <property type="protein sequence ID" value="ANB91274.1"/>
    <property type="molecule type" value="Genomic_DNA"/>
</dbReference>
<sequence>MSLIDKRAYYFYQVVRQGGIRAAADVLNITPSAISRQIASLEKSLGVILLERHTKGAILTPMGEKVLSHYKQIHEQEEHLQQELNHLQGLKTGKVHISTGVGYLNHVSQMVNEFSNNYPNIAIEIGIHSSTEIIRKIIDGETDIGLLYNSINHPQLKSHFRAVHKLHVFMNPNHALAHKSTIKLHELIDQKIAFTDHSYGIRQVVAQAEAILGIILPTALLCNDMHLLKRYAAAGGIAILPELLLYQSDHDLISIPLILPASIDNGTHDNTQIITRHGRHTSIATQAMLQQMIKTLKQTR</sequence>
<evidence type="ECO:0000313" key="9">
    <source>
        <dbReference type="Proteomes" id="UP000255102"/>
    </source>
</evidence>
<protein>
    <submittedName>
        <fullName evidence="7">HTH-type transcriptional regulator gltC</fullName>
    </submittedName>
</protein>
<dbReference type="STRING" id="29433.MOVS_03965"/>
<dbReference type="GO" id="GO:0005829">
    <property type="term" value="C:cytosol"/>
    <property type="evidence" value="ECO:0007669"/>
    <property type="project" value="TreeGrafter"/>
</dbReference>
<dbReference type="RefSeq" id="WP_063513857.1">
    <property type="nucleotide sequence ID" value="NZ_CP011158.1"/>
</dbReference>
<evidence type="ECO:0000256" key="3">
    <source>
        <dbReference type="ARBA" id="ARBA00023125"/>
    </source>
</evidence>
<dbReference type="Pfam" id="PF00126">
    <property type="entry name" value="HTH_1"/>
    <property type="match status" value="1"/>
</dbReference>
<evidence type="ECO:0000313" key="6">
    <source>
        <dbReference type="EMBL" id="ANB91274.1"/>
    </source>
</evidence>
<dbReference type="PANTHER" id="PTHR30419">
    <property type="entry name" value="HTH-TYPE TRANSCRIPTIONAL REGULATOR YBHD"/>
    <property type="match status" value="1"/>
</dbReference>
<dbReference type="GO" id="GO:0003677">
    <property type="term" value="F:DNA binding"/>
    <property type="evidence" value="ECO:0007669"/>
    <property type="project" value="UniProtKB-KW"/>
</dbReference>
<evidence type="ECO:0000313" key="8">
    <source>
        <dbReference type="Proteomes" id="UP000076765"/>
    </source>
</evidence>
<dbReference type="PRINTS" id="PR00039">
    <property type="entry name" value="HTHLYSR"/>
</dbReference>
<organism evidence="7 9">
    <name type="scientific">Moraxella ovis</name>
    <dbReference type="NCBI Taxonomy" id="29433"/>
    <lineage>
        <taxon>Bacteria</taxon>
        <taxon>Pseudomonadati</taxon>
        <taxon>Pseudomonadota</taxon>
        <taxon>Gammaproteobacteria</taxon>
        <taxon>Moraxellales</taxon>
        <taxon>Moraxellaceae</taxon>
        <taxon>Moraxella</taxon>
    </lineage>
</organism>
<comment type="similarity">
    <text evidence="1">Belongs to the LysR transcriptional regulatory family.</text>
</comment>
<feature type="domain" description="HTH lysR-type" evidence="5">
    <location>
        <begin position="1"/>
        <end position="60"/>
    </location>
</feature>
<dbReference type="AlphaFoldDB" id="A0A378PJ91"/>
<dbReference type="Pfam" id="PF03466">
    <property type="entry name" value="LysR_substrate"/>
    <property type="match status" value="1"/>
</dbReference>
<dbReference type="Proteomes" id="UP000255102">
    <property type="component" value="Unassembled WGS sequence"/>
</dbReference>
<dbReference type="Proteomes" id="UP000076765">
    <property type="component" value="Chromosome"/>
</dbReference>
<gene>
    <name evidence="7" type="primary">gltC_2</name>
    <name evidence="6" type="ORF">MOVS_03965</name>
    <name evidence="7" type="ORF">NCTC11227_00833</name>
</gene>
<dbReference type="KEGG" id="moi:MOVS_03965"/>
<name>A0A378PJ91_9GAMM</name>
<evidence type="ECO:0000256" key="4">
    <source>
        <dbReference type="ARBA" id="ARBA00023163"/>
    </source>
</evidence>
<evidence type="ECO:0000256" key="1">
    <source>
        <dbReference type="ARBA" id="ARBA00009437"/>
    </source>
</evidence>
<proteinExistence type="inferred from homology"/>
<evidence type="ECO:0000256" key="2">
    <source>
        <dbReference type="ARBA" id="ARBA00023015"/>
    </source>
</evidence>
<dbReference type="PANTHER" id="PTHR30419:SF8">
    <property type="entry name" value="NITROGEN ASSIMILATION TRANSCRIPTIONAL ACTIVATOR-RELATED"/>
    <property type="match status" value="1"/>
</dbReference>
<dbReference type="InterPro" id="IPR050950">
    <property type="entry name" value="HTH-type_LysR_regulators"/>
</dbReference>